<keyword evidence="2" id="KW-1185">Reference proteome</keyword>
<sequence length="521" mass="56976">MKIGIVVHGPNIIDSGCACKIISLLSNFGDVKSRLGGTMGRTAVIDASMEKIIDISFKLLPSESVSLFKEEEVDVIFLLNYGKSSITGHTFGFKVFKNSFLESNDIFTKDRLSRNFNHDTHSTIPFIQVERPGEVDGSVIQWNGELSELTDKIAKLLNLKVLDPKTIIKKYFSDEIDNELDITFNGDSIQDSDVAITDIDDNEVSQSGVVLDDNQISDSYLNDINGSVSNSNMSISDDSVSDSDVINGGSSASSSHMLINDDLSSDSDVLGVTSSTSNSGEKIRKIYGVSPNENIFVNGVVIGKSTSENVSIVSKNGRIVDIIGGIIKPHGVEKLGSVNISKAIVKTGLLRKFKPNPRIVSKCDFNEISGIGNTSNENSLRIAFIDHAAENIYNLNNCDLVVTVGDDTTLIASDILYRFSIPVIGITDGDLDKVVEKGFKAKDSLIIELAEGLDDIIGRAIFDKIFDFSPILEINLNSEDSIFDNCETFNISDLKNKKIKELKEEILKIINNISPKYNIKY</sequence>
<gene>
    <name evidence="1" type="ORF">MBCUT_09020</name>
</gene>
<name>A0A166E742_9EURY</name>
<evidence type="ECO:0000313" key="2">
    <source>
        <dbReference type="Proteomes" id="UP000077275"/>
    </source>
</evidence>
<reference evidence="1 2" key="1">
    <citation type="submission" date="2016-04" db="EMBL/GenBank/DDBJ databases">
        <title>Genome sequence of Methanobrevibacter cuticularis DSM 11139.</title>
        <authorList>
            <person name="Poehlein A."/>
            <person name="Seedorf H."/>
            <person name="Daniel R."/>
        </authorList>
    </citation>
    <scope>NUCLEOTIDE SEQUENCE [LARGE SCALE GENOMIC DNA]</scope>
    <source>
        <strain evidence="1 2">DSM 11139</strain>
    </source>
</reference>
<dbReference type="Proteomes" id="UP000077275">
    <property type="component" value="Unassembled WGS sequence"/>
</dbReference>
<dbReference type="AlphaFoldDB" id="A0A166E742"/>
<evidence type="ECO:0000313" key="1">
    <source>
        <dbReference type="EMBL" id="KZX16350.1"/>
    </source>
</evidence>
<organism evidence="1 2">
    <name type="scientific">Methanobrevibacter cuticularis</name>
    <dbReference type="NCBI Taxonomy" id="47311"/>
    <lineage>
        <taxon>Archaea</taxon>
        <taxon>Methanobacteriati</taxon>
        <taxon>Methanobacteriota</taxon>
        <taxon>Methanomada group</taxon>
        <taxon>Methanobacteria</taxon>
        <taxon>Methanobacteriales</taxon>
        <taxon>Methanobacteriaceae</taxon>
        <taxon>Methanobrevibacter</taxon>
    </lineage>
</organism>
<proteinExistence type="predicted"/>
<dbReference type="Pfam" id="PF09890">
    <property type="entry name" value="DUF2117"/>
    <property type="match status" value="2"/>
</dbReference>
<evidence type="ECO:0008006" key="3">
    <source>
        <dbReference type="Google" id="ProtNLM"/>
    </source>
</evidence>
<dbReference type="RefSeq" id="WP_067259412.1">
    <property type="nucleotide sequence ID" value="NZ_LWMW01000094.1"/>
</dbReference>
<dbReference type="PATRIC" id="fig|47311.3.peg.995"/>
<protein>
    <recommendedName>
        <fullName evidence="3">DUF2117 domain-containing protein</fullName>
    </recommendedName>
</protein>
<dbReference type="EMBL" id="LWMW01000094">
    <property type="protein sequence ID" value="KZX16350.1"/>
    <property type="molecule type" value="Genomic_DNA"/>
</dbReference>
<comment type="caution">
    <text evidence="1">The sequence shown here is derived from an EMBL/GenBank/DDBJ whole genome shotgun (WGS) entry which is preliminary data.</text>
</comment>
<accession>A0A166E742</accession>
<dbReference type="InterPro" id="IPR012032">
    <property type="entry name" value="UCP006598"/>
</dbReference>
<dbReference type="STRING" id="47311.MBCUT_09020"/>